<dbReference type="InterPro" id="IPR020471">
    <property type="entry name" value="AKR"/>
</dbReference>
<dbReference type="PROSITE" id="PS00798">
    <property type="entry name" value="ALDOKETO_REDUCTASE_1"/>
    <property type="match status" value="1"/>
</dbReference>
<dbReference type="GO" id="GO:0016616">
    <property type="term" value="F:oxidoreductase activity, acting on the CH-OH group of donors, NAD or NADP as acceptor"/>
    <property type="evidence" value="ECO:0007669"/>
    <property type="project" value="UniProtKB-ARBA"/>
</dbReference>
<dbReference type="PANTHER" id="PTHR43827">
    <property type="entry name" value="2,5-DIKETO-D-GLUCONIC ACID REDUCTASE"/>
    <property type="match status" value="1"/>
</dbReference>
<sequence length="288" mass="32671">MKFTALHSGLKMPLIGLGSDKLLGHDVVYNALDAAFKSGYRLIDTAACYRNEKDIGDCLLELLPKHGLSREDIFLESKLDPKDHGLEEAYTACLESLAKLQTDYLDLYLIHWPAKAKIKSDDPRHAGYRKESWMALEKLYKEGKVKHIGVSNYTLKHLEEMASYASIQPAVLQVEYHPLLVQRDLLQWCKANNVLLQTYRSLGKGKLLSEPVVVAIAERIGKMPAQVLLQWAIQQDLGVIPKSTNPDHIAENIAVFQHGDKWLTEEDMRNISDLHRGEKFCWDPLRVA</sequence>
<keyword evidence="2" id="KW-0521">NADP</keyword>
<reference evidence="8" key="1">
    <citation type="submission" date="2022-11" db="UniProtKB">
        <authorList>
            <consortium name="EnsemblMetazoa"/>
        </authorList>
    </citation>
    <scope>IDENTIFICATION</scope>
</reference>
<feature type="site" description="Lowers pKa of active site Tyr" evidence="6">
    <location>
        <position position="78"/>
    </location>
</feature>
<dbReference type="PANTHER" id="PTHR43827:SF3">
    <property type="entry name" value="NADP-DEPENDENT OXIDOREDUCTASE DOMAIN-CONTAINING PROTEIN"/>
    <property type="match status" value="1"/>
</dbReference>
<dbReference type="Pfam" id="PF00248">
    <property type="entry name" value="Aldo_ket_red"/>
    <property type="match status" value="1"/>
</dbReference>
<dbReference type="FunFam" id="3.20.20.100:FF:000002">
    <property type="entry name" value="2,5-diketo-D-gluconic acid reductase A"/>
    <property type="match status" value="1"/>
</dbReference>
<dbReference type="InterPro" id="IPR018170">
    <property type="entry name" value="Aldo/ket_reductase_CS"/>
</dbReference>
<protein>
    <recommendedName>
        <fullName evidence="7">NADP-dependent oxidoreductase domain-containing protein</fullName>
    </recommendedName>
</protein>
<dbReference type="GeneID" id="119719771"/>
<organism evidence="8 9">
    <name type="scientific">Patiria miniata</name>
    <name type="common">Bat star</name>
    <name type="synonym">Asterina miniata</name>
    <dbReference type="NCBI Taxonomy" id="46514"/>
    <lineage>
        <taxon>Eukaryota</taxon>
        <taxon>Metazoa</taxon>
        <taxon>Echinodermata</taxon>
        <taxon>Eleutherozoa</taxon>
        <taxon>Asterozoa</taxon>
        <taxon>Asteroidea</taxon>
        <taxon>Valvatacea</taxon>
        <taxon>Valvatida</taxon>
        <taxon>Asterinidae</taxon>
        <taxon>Patiria</taxon>
    </lineage>
</organism>
<evidence type="ECO:0000256" key="2">
    <source>
        <dbReference type="ARBA" id="ARBA00022857"/>
    </source>
</evidence>
<feature type="binding site" evidence="5">
    <location>
        <position position="111"/>
    </location>
    <ligand>
        <name>substrate</name>
    </ligand>
</feature>
<evidence type="ECO:0000256" key="4">
    <source>
        <dbReference type="PIRSR" id="PIRSR000097-1"/>
    </source>
</evidence>
<dbReference type="InterPro" id="IPR023210">
    <property type="entry name" value="NADP_OxRdtase_dom"/>
</dbReference>
<keyword evidence="3" id="KW-0560">Oxidoreductase</keyword>
<dbReference type="RefSeq" id="XP_038045187.1">
    <property type="nucleotide sequence ID" value="XM_038189259.1"/>
</dbReference>
<name>A0A913Z0J9_PATMI</name>
<evidence type="ECO:0000259" key="7">
    <source>
        <dbReference type="Pfam" id="PF00248"/>
    </source>
</evidence>
<dbReference type="Gene3D" id="3.20.20.100">
    <property type="entry name" value="NADP-dependent oxidoreductase domain"/>
    <property type="match status" value="1"/>
</dbReference>
<dbReference type="PRINTS" id="PR00069">
    <property type="entry name" value="ALDKETRDTASE"/>
</dbReference>
<dbReference type="AlphaFoldDB" id="A0A913Z0J9"/>
<keyword evidence="9" id="KW-1185">Reference proteome</keyword>
<evidence type="ECO:0000256" key="1">
    <source>
        <dbReference type="ARBA" id="ARBA00007905"/>
    </source>
</evidence>
<dbReference type="Proteomes" id="UP000887568">
    <property type="component" value="Unplaced"/>
</dbReference>
<proteinExistence type="inferred from homology"/>
<dbReference type="InterPro" id="IPR036812">
    <property type="entry name" value="NAD(P)_OxRdtase_dom_sf"/>
</dbReference>
<feature type="active site" description="Proton donor" evidence="4">
    <location>
        <position position="49"/>
    </location>
</feature>
<dbReference type="PROSITE" id="PS00062">
    <property type="entry name" value="ALDOKETO_REDUCTASE_2"/>
    <property type="match status" value="1"/>
</dbReference>
<evidence type="ECO:0000256" key="6">
    <source>
        <dbReference type="PIRSR" id="PIRSR000097-3"/>
    </source>
</evidence>
<dbReference type="CDD" id="cd19136">
    <property type="entry name" value="AKR_DrGR-like"/>
    <property type="match status" value="1"/>
</dbReference>
<dbReference type="EnsemblMetazoa" id="XM_038189259.1">
    <property type="protein sequence ID" value="XP_038045187.1"/>
    <property type="gene ID" value="LOC119719771"/>
</dbReference>
<evidence type="ECO:0000256" key="3">
    <source>
        <dbReference type="ARBA" id="ARBA00023002"/>
    </source>
</evidence>
<evidence type="ECO:0000313" key="8">
    <source>
        <dbReference type="EnsemblMetazoa" id="XP_038045187.1"/>
    </source>
</evidence>
<comment type="similarity">
    <text evidence="1">Belongs to the aldo/keto reductase family.</text>
</comment>
<evidence type="ECO:0000256" key="5">
    <source>
        <dbReference type="PIRSR" id="PIRSR000097-2"/>
    </source>
</evidence>
<dbReference type="SUPFAM" id="SSF51430">
    <property type="entry name" value="NAD(P)-linked oxidoreductase"/>
    <property type="match status" value="1"/>
</dbReference>
<evidence type="ECO:0000313" key="9">
    <source>
        <dbReference type="Proteomes" id="UP000887568"/>
    </source>
</evidence>
<dbReference type="PIRSF" id="PIRSF000097">
    <property type="entry name" value="AKR"/>
    <property type="match status" value="1"/>
</dbReference>
<feature type="domain" description="NADP-dependent oxidoreductase" evidence="7">
    <location>
        <begin position="26"/>
        <end position="273"/>
    </location>
</feature>
<dbReference type="OrthoDB" id="416253at2759"/>
<accession>A0A913Z0J9</accession>